<organism evidence="1 2">
    <name type="scientific">Panagrolaimus sp. ES5</name>
    <dbReference type="NCBI Taxonomy" id="591445"/>
    <lineage>
        <taxon>Eukaryota</taxon>
        <taxon>Metazoa</taxon>
        <taxon>Ecdysozoa</taxon>
        <taxon>Nematoda</taxon>
        <taxon>Chromadorea</taxon>
        <taxon>Rhabditida</taxon>
        <taxon>Tylenchina</taxon>
        <taxon>Panagrolaimomorpha</taxon>
        <taxon>Panagrolaimoidea</taxon>
        <taxon>Panagrolaimidae</taxon>
        <taxon>Panagrolaimus</taxon>
    </lineage>
</organism>
<evidence type="ECO:0000313" key="2">
    <source>
        <dbReference type="WBParaSite" id="ES5_v2.g11884.t1"/>
    </source>
</evidence>
<protein>
    <submittedName>
        <fullName evidence="2">C-type lectin domain-containing protein</fullName>
    </submittedName>
</protein>
<sequence length="241" mass="27343">MRIIIPCETSLKVLLASFAKDDSIIPTFSYGAWSGLCSYDYIKTWNYTDGSAVDYLPWLEGFPRNGADYSNPTCAFILQEKLFNAVAYSTFICKKSASSQKPHKYCIDGWRYNYVTKSCYLITNYGSFTTLEKYCKTFKGGHLSSFTNTNELLFIDALVYNAYMSRDAFWIGLFSDDNGVTWKFTDGTSLNFNPWLDDYPIRGQSTCASAMSLDYSQEHIANDNPCSQIQLGVCKMPSFKL</sequence>
<dbReference type="Proteomes" id="UP000887579">
    <property type="component" value="Unplaced"/>
</dbReference>
<reference evidence="2" key="1">
    <citation type="submission" date="2022-11" db="UniProtKB">
        <authorList>
            <consortium name="WormBaseParasite"/>
        </authorList>
    </citation>
    <scope>IDENTIFICATION</scope>
</reference>
<proteinExistence type="predicted"/>
<evidence type="ECO:0000313" key="1">
    <source>
        <dbReference type="Proteomes" id="UP000887579"/>
    </source>
</evidence>
<accession>A0AC34F4E3</accession>
<name>A0AC34F4E3_9BILA</name>
<dbReference type="WBParaSite" id="ES5_v2.g11884.t1">
    <property type="protein sequence ID" value="ES5_v2.g11884.t1"/>
    <property type="gene ID" value="ES5_v2.g11884"/>
</dbReference>